<evidence type="ECO:0000313" key="2">
    <source>
        <dbReference type="Proteomes" id="UP001154282"/>
    </source>
</evidence>
<sequence length="64" mass="7515">MSRGIYKFESVIIQLQEEFLTISTDSTIEKFLAFCLNKTESDEVPIEVHLFVSQNQFQGRIQRM</sequence>
<proteinExistence type="predicted"/>
<protein>
    <submittedName>
        <fullName evidence="1">Uncharacterized protein</fullName>
    </submittedName>
</protein>
<keyword evidence="2" id="KW-1185">Reference proteome</keyword>
<comment type="caution">
    <text evidence="1">The sequence shown here is derived from an EMBL/GenBank/DDBJ whole genome shotgun (WGS) entry which is preliminary data.</text>
</comment>
<dbReference type="Proteomes" id="UP001154282">
    <property type="component" value="Unassembled WGS sequence"/>
</dbReference>
<reference evidence="1" key="1">
    <citation type="submission" date="2022-08" db="EMBL/GenBank/DDBJ databases">
        <authorList>
            <person name="Gutierrez-Valencia J."/>
        </authorList>
    </citation>
    <scope>NUCLEOTIDE SEQUENCE</scope>
</reference>
<dbReference type="EMBL" id="CAMGYJ010000003">
    <property type="protein sequence ID" value="CAI0393434.1"/>
    <property type="molecule type" value="Genomic_DNA"/>
</dbReference>
<accession>A0AAV0I7C9</accession>
<organism evidence="1 2">
    <name type="scientific">Linum tenue</name>
    <dbReference type="NCBI Taxonomy" id="586396"/>
    <lineage>
        <taxon>Eukaryota</taxon>
        <taxon>Viridiplantae</taxon>
        <taxon>Streptophyta</taxon>
        <taxon>Embryophyta</taxon>
        <taxon>Tracheophyta</taxon>
        <taxon>Spermatophyta</taxon>
        <taxon>Magnoliopsida</taxon>
        <taxon>eudicotyledons</taxon>
        <taxon>Gunneridae</taxon>
        <taxon>Pentapetalae</taxon>
        <taxon>rosids</taxon>
        <taxon>fabids</taxon>
        <taxon>Malpighiales</taxon>
        <taxon>Linaceae</taxon>
        <taxon>Linum</taxon>
    </lineage>
</organism>
<gene>
    <name evidence="1" type="ORF">LITE_LOCUS7928</name>
</gene>
<evidence type="ECO:0000313" key="1">
    <source>
        <dbReference type="EMBL" id="CAI0393434.1"/>
    </source>
</evidence>
<name>A0AAV0I7C9_9ROSI</name>
<dbReference type="AlphaFoldDB" id="A0AAV0I7C9"/>